<dbReference type="AlphaFoldDB" id="A0A7J7T1Q6"/>
<sequence length="132" mass="14575">MKGLLLLPPSGHKVISISLKDLMFCLELAEDGSKCEAHILIVKLKLRETSTTGHNGLSLFIVRKNSGANTKGIYLKMLKSKQVSEWNKKGTHTGGEFPRFLFSHGFDPNMGIGKSCSHRFTGNRISKEAPSF</sequence>
<protein>
    <submittedName>
        <fullName evidence="1">Uncharacterized protein</fullName>
    </submittedName>
</protein>
<gene>
    <name evidence="1" type="ORF">mPipKuh1_009714</name>
</gene>
<accession>A0A7J7T1Q6</accession>
<dbReference type="Proteomes" id="UP000558488">
    <property type="component" value="Unassembled WGS sequence"/>
</dbReference>
<reference evidence="1 2" key="1">
    <citation type="journal article" date="2020" name="Nature">
        <title>Six reference-quality genomes reveal evolution of bat adaptations.</title>
        <authorList>
            <person name="Jebb D."/>
            <person name="Huang Z."/>
            <person name="Pippel M."/>
            <person name="Hughes G.M."/>
            <person name="Lavrichenko K."/>
            <person name="Devanna P."/>
            <person name="Winkler S."/>
            <person name="Jermiin L.S."/>
            <person name="Skirmuntt E.C."/>
            <person name="Katzourakis A."/>
            <person name="Burkitt-Gray L."/>
            <person name="Ray D.A."/>
            <person name="Sullivan K.A.M."/>
            <person name="Roscito J.G."/>
            <person name="Kirilenko B.M."/>
            <person name="Davalos L.M."/>
            <person name="Corthals A.P."/>
            <person name="Power M.L."/>
            <person name="Jones G."/>
            <person name="Ransome R.D."/>
            <person name="Dechmann D.K.N."/>
            <person name="Locatelli A.G."/>
            <person name="Puechmaille S.J."/>
            <person name="Fedrigo O."/>
            <person name="Jarvis E.D."/>
            <person name="Hiller M."/>
            <person name="Vernes S.C."/>
            <person name="Myers E.W."/>
            <person name="Teeling E.C."/>
        </authorList>
    </citation>
    <scope>NUCLEOTIDE SEQUENCE [LARGE SCALE GENOMIC DNA]</scope>
    <source>
        <strain evidence="1">MPipKuh1</strain>
        <tissue evidence="1">Flight muscle</tissue>
    </source>
</reference>
<proteinExistence type="predicted"/>
<keyword evidence="2" id="KW-1185">Reference proteome</keyword>
<evidence type="ECO:0000313" key="2">
    <source>
        <dbReference type="Proteomes" id="UP000558488"/>
    </source>
</evidence>
<name>A0A7J7T1Q6_PIPKU</name>
<comment type="caution">
    <text evidence="1">The sequence shown here is derived from an EMBL/GenBank/DDBJ whole genome shotgun (WGS) entry which is preliminary data.</text>
</comment>
<organism evidence="1 2">
    <name type="scientific">Pipistrellus kuhlii</name>
    <name type="common">Kuhl's pipistrelle</name>
    <dbReference type="NCBI Taxonomy" id="59472"/>
    <lineage>
        <taxon>Eukaryota</taxon>
        <taxon>Metazoa</taxon>
        <taxon>Chordata</taxon>
        <taxon>Craniata</taxon>
        <taxon>Vertebrata</taxon>
        <taxon>Euteleostomi</taxon>
        <taxon>Mammalia</taxon>
        <taxon>Eutheria</taxon>
        <taxon>Laurasiatheria</taxon>
        <taxon>Chiroptera</taxon>
        <taxon>Yangochiroptera</taxon>
        <taxon>Vespertilionidae</taxon>
        <taxon>Pipistrellus</taxon>
    </lineage>
</organism>
<dbReference type="EMBL" id="JACAGB010000032">
    <property type="protein sequence ID" value="KAF6294611.1"/>
    <property type="molecule type" value="Genomic_DNA"/>
</dbReference>
<evidence type="ECO:0000313" key="1">
    <source>
        <dbReference type="EMBL" id="KAF6294611.1"/>
    </source>
</evidence>